<dbReference type="Pfam" id="PF00084">
    <property type="entry name" value="Sushi"/>
    <property type="match status" value="3"/>
</dbReference>
<feature type="disulfide bond" evidence="5">
    <location>
        <begin position="136"/>
        <end position="179"/>
    </location>
</feature>
<evidence type="ECO:0000256" key="3">
    <source>
        <dbReference type="ARBA" id="ARBA00022729"/>
    </source>
</evidence>
<keyword evidence="8" id="KW-1185">Reference proteome</keyword>
<evidence type="ECO:0000256" key="6">
    <source>
        <dbReference type="SAM" id="MobiDB-lite"/>
    </source>
</evidence>
<feature type="non-terminal residue" evidence="9">
    <location>
        <position position="1"/>
    </location>
</feature>
<dbReference type="STRING" id="38654.A0A3Q0FZL9"/>
<dbReference type="KEGG" id="asn:102378843"/>
<feature type="disulfide bond" evidence="5">
    <location>
        <begin position="47"/>
        <end position="74"/>
    </location>
</feature>
<dbReference type="InParanoid" id="A0A3Q0FZL9"/>
<dbReference type="SUPFAM" id="SSF57535">
    <property type="entry name" value="Complement control module/SCR domain"/>
    <property type="match status" value="3"/>
</dbReference>
<dbReference type="RefSeq" id="XP_025051585.1">
    <property type="nucleotide sequence ID" value="XM_025195800.1"/>
</dbReference>
<feature type="region of interest" description="Disordered" evidence="6">
    <location>
        <begin position="245"/>
        <end position="266"/>
    </location>
</feature>
<dbReference type="InterPro" id="IPR035976">
    <property type="entry name" value="Sushi/SCR/CCP_sf"/>
</dbReference>
<evidence type="ECO:0000313" key="8">
    <source>
        <dbReference type="Proteomes" id="UP000189705"/>
    </source>
</evidence>
<dbReference type="Proteomes" id="UP000189705">
    <property type="component" value="Unplaced"/>
</dbReference>
<accession>A0A3Q0FZL9</accession>
<dbReference type="InterPro" id="IPR051503">
    <property type="entry name" value="ComplSys_Reg/VirEntry_Med"/>
</dbReference>
<comment type="subcellular location">
    <subcellularLocation>
        <location evidence="1">Virion</location>
    </subcellularLocation>
</comment>
<gene>
    <name evidence="9" type="primary">LOC102378843</name>
</gene>
<feature type="disulfide bond" evidence="5">
    <location>
        <begin position="163"/>
        <end position="190"/>
    </location>
</feature>
<keyword evidence="4 5" id="KW-1015">Disulfide bond</keyword>
<comment type="caution">
    <text evidence="5">Lacks conserved residue(s) required for the propagation of feature annotation.</text>
</comment>
<dbReference type="InterPro" id="IPR000436">
    <property type="entry name" value="Sushi_SCR_CCP_dom"/>
</dbReference>
<dbReference type="CDD" id="cd00033">
    <property type="entry name" value="CCP"/>
    <property type="match status" value="2"/>
</dbReference>
<dbReference type="Gene3D" id="2.10.70.10">
    <property type="entry name" value="Complement Module, domain 1"/>
    <property type="match status" value="3"/>
</dbReference>
<dbReference type="PANTHER" id="PTHR45785">
    <property type="entry name" value="COMPLEMENT FACTOR H-RELATED"/>
    <property type="match status" value="1"/>
</dbReference>
<name>A0A3Q0FZL9_ALLSI</name>
<reference evidence="9" key="1">
    <citation type="submission" date="2025-08" db="UniProtKB">
        <authorList>
            <consortium name="RefSeq"/>
        </authorList>
    </citation>
    <scope>IDENTIFICATION</scope>
</reference>
<keyword evidence="2 5" id="KW-0768">Sushi</keyword>
<dbReference type="SMART" id="SM00032">
    <property type="entry name" value="CCP"/>
    <property type="match status" value="3"/>
</dbReference>
<protein>
    <submittedName>
        <fullName evidence="9">Complement factor H-like</fullName>
    </submittedName>
</protein>
<sequence length="266" mass="30289">FSFKYSFISTVIKCLPITAPEHGRIVMSGSYETDQEFSFGQAIRFECNEDYKLKGDREIYCSATGDWSQEVPQCIEITCTPPTILNGGVMVPRRLYKENERIQFNCDTGFKFNERSDAVCTEDGWRPAPLCIEVTCDPPKVADGSFVPSKTIYREEDVITVDCKHGFHFDSFSGNTAQCTKNGWIPVPKCVWVLLDGNIAKVRTVTMTMRTMMKMKETDIEEREDICFVDLFPSQVPILTKTMTQTKTQETRDGNSLNKPLIENME</sequence>
<feature type="domain" description="Sushi" evidence="7">
    <location>
        <begin position="134"/>
        <end position="192"/>
    </location>
</feature>
<evidence type="ECO:0000256" key="1">
    <source>
        <dbReference type="ARBA" id="ARBA00004328"/>
    </source>
</evidence>
<dbReference type="AlphaFoldDB" id="A0A3Q0FZL9"/>
<keyword evidence="3" id="KW-0732">Signal</keyword>
<evidence type="ECO:0000259" key="7">
    <source>
        <dbReference type="PROSITE" id="PS50923"/>
    </source>
</evidence>
<evidence type="ECO:0000313" key="9">
    <source>
        <dbReference type="RefSeq" id="XP_025051585.1"/>
    </source>
</evidence>
<dbReference type="PROSITE" id="PS50923">
    <property type="entry name" value="SUSHI"/>
    <property type="match status" value="3"/>
</dbReference>
<dbReference type="GeneID" id="102378843"/>
<organism evidence="8 9">
    <name type="scientific">Alligator sinensis</name>
    <name type="common">Chinese alligator</name>
    <dbReference type="NCBI Taxonomy" id="38654"/>
    <lineage>
        <taxon>Eukaryota</taxon>
        <taxon>Metazoa</taxon>
        <taxon>Chordata</taxon>
        <taxon>Craniata</taxon>
        <taxon>Vertebrata</taxon>
        <taxon>Euteleostomi</taxon>
        <taxon>Archelosauria</taxon>
        <taxon>Archosauria</taxon>
        <taxon>Crocodylia</taxon>
        <taxon>Alligatoridae</taxon>
        <taxon>Alligatorinae</taxon>
        <taxon>Alligator</taxon>
    </lineage>
</organism>
<evidence type="ECO:0000256" key="2">
    <source>
        <dbReference type="ARBA" id="ARBA00022659"/>
    </source>
</evidence>
<feature type="domain" description="Sushi" evidence="7">
    <location>
        <begin position="12"/>
        <end position="76"/>
    </location>
</feature>
<proteinExistence type="predicted"/>
<feature type="domain" description="Sushi" evidence="7">
    <location>
        <begin position="77"/>
        <end position="133"/>
    </location>
</feature>
<evidence type="ECO:0000256" key="4">
    <source>
        <dbReference type="ARBA" id="ARBA00023157"/>
    </source>
</evidence>
<dbReference type="PANTHER" id="PTHR45785:SF2">
    <property type="entry name" value="COMPLEMENT FACTOR H-RELATED"/>
    <property type="match status" value="1"/>
</dbReference>
<evidence type="ECO:0000256" key="5">
    <source>
        <dbReference type="PROSITE-ProRule" id="PRU00302"/>
    </source>
</evidence>